<reference evidence="2" key="1">
    <citation type="journal article" date="2014" name="Int. J. Syst. Evol. Microbiol.">
        <title>Complete genome sequence of Corynebacterium casei LMG S-19264T (=DSM 44701T), isolated from a smear-ripened cheese.</title>
        <authorList>
            <consortium name="US DOE Joint Genome Institute (JGI-PGF)"/>
            <person name="Walter F."/>
            <person name="Albersmeier A."/>
            <person name="Kalinowski J."/>
            <person name="Ruckert C."/>
        </authorList>
    </citation>
    <scope>NUCLEOTIDE SEQUENCE</scope>
    <source>
        <strain evidence="2">KCTC 23714</strain>
    </source>
</reference>
<gene>
    <name evidence="2" type="ORF">GCM10011452_12560</name>
</gene>
<feature type="transmembrane region" description="Helical" evidence="1">
    <location>
        <begin position="6"/>
        <end position="26"/>
    </location>
</feature>
<protein>
    <recommendedName>
        <fullName evidence="4">Cation/multidrug efflux pump</fullName>
    </recommendedName>
</protein>
<keyword evidence="1" id="KW-0472">Membrane</keyword>
<feature type="transmembrane region" description="Helical" evidence="1">
    <location>
        <begin position="64"/>
        <end position="85"/>
    </location>
</feature>
<dbReference type="RefSeq" id="WP_189632983.1">
    <property type="nucleotide sequence ID" value="NZ_BMYQ01000002.1"/>
</dbReference>
<accession>A0A918IRW2</accession>
<proteinExistence type="predicted"/>
<comment type="caution">
    <text evidence="2">The sequence shown here is derived from an EMBL/GenBank/DDBJ whole genome shotgun (WGS) entry which is preliminary data.</text>
</comment>
<organism evidence="2 3">
    <name type="scientific">Gemmobacter lanyuensis</name>
    <dbReference type="NCBI Taxonomy" id="1054497"/>
    <lineage>
        <taxon>Bacteria</taxon>
        <taxon>Pseudomonadati</taxon>
        <taxon>Pseudomonadota</taxon>
        <taxon>Alphaproteobacteria</taxon>
        <taxon>Rhodobacterales</taxon>
        <taxon>Paracoccaceae</taxon>
        <taxon>Gemmobacter</taxon>
    </lineage>
</organism>
<evidence type="ECO:0000313" key="3">
    <source>
        <dbReference type="Proteomes" id="UP000628984"/>
    </source>
</evidence>
<name>A0A918IRW2_9RHOB</name>
<dbReference type="EMBL" id="BMYQ01000002">
    <property type="protein sequence ID" value="GGW25978.1"/>
    <property type="molecule type" value="Genomic_DNA"/>
</dbReference>
<reference evidence="2" key="2">
    <citation type="submission" date="2020-09" db="EMBL/GenBank/DDBJ databases">
        <authorList>
            <person name="Sun Q."/>
            <person name="Kim S."/>
        </authorList>
    </citation>
    <scope>NUCLEOTIDE SEQUENCE</scope>
    <source>
        <strain evidence="2">KCTC 23714</strain>
    </source>
</reference>
<keyword evidence="1" id="KW-0812">Transmembrane</keyword>
<evidence type="ECO:0000313" key="2">
    <source>
        <dbReference type="EMBL" id="GGW25978.1"/>
    </source>
</evidence>
<evidence type="ECO:0000256" key="1">
    <source>
        <dbReference type="SAM" id="Phobius"/>
    </source>
</evidence>
<dbReference type="AlphaFoldDB" id="A0A918IRW2"/>
<keyword evidence="3" id="KW-1185">Reference proteome</keyword>
<sequence>MFAILRAWVAAFVVLTILYWMLRVYFRSTRREALEQQFEAEGQTGDRDAWVDARLRDYGRSLKITLLWLVYIVPMVAIGLIVYFVNYD</sequence>
<evidence type="ECO:0008006" key="4">
    <source>
        <dbReference type="Google" id="ProtNLM"/>
    </source>
</evidence>
<keyword evidence="1" id="KW-1133">Transmembrane helix</keyword>
<dbReference type="Proteomes" id="UP000628984">
    <property type="component" value="Unassembled WGS sequence"/>
</dbReference>